<evidence type="ECO:0000313" key="2">
    <source>
        <dbReference type="EMBL" id="RUQ28473.1"/>
    </source>
</evidence>
<gene>
    <name evidence="2" type="ORF">ELQ35_12625</name>
</gene>
<sequence length="109" mass="12278">MKRFLLFLTVCFIGFIIYFDLTTGTLPAFGAEARQAAKPYPEQTEKASIPYTDAIVKPGDTLLTIIEKEKGGQNVSIEIVIEDFQELNKGLKPEEMQIGKTYKIPSYKK</sequence>
<evidence type="ECO:0000313" key="3">
    <source>
        <dbReference type="Proteomes" id="UP000267430"/>
    </source>
</evidence>
<name>A0A3S0UCM1_9BACI</name>
<accession>A0A3S0UCM1</accession>
<feature type="domain" description="LysM" evidence="1">
    <location>
        <begin position="52"/>
        <end position="104"/>
    </location>
</feature>
<dbReference type="AlphaFoldDB" id="A0A3S0UCM1"/>
<dbReference type="CDD" id="cd00118">
    <property type="entry name" value="LysM"/>
    <property type="match status" value="1"/>
</dbReference>
<proteinExistence type="predicted"/>
<reference evidence="2 3" key="1">
    <citation type="submission" date="2018-12" db="EMBL/GenBank/DDBJ databases">
        <title>Bacillus chawlae sp. nov., Bacillus glennii sp. nov., and Bacillus saganii sp. nov. Isolated from the Vehicle Assembly Building at Kennedy Space Center where the Viking Spacecraft were Assembled.</title>
        <authorList>
            <person name="Seuylemezian A."/>
            <person name="Vaishampayan P."/>
        </authorList>
    </citation>
    <scope>NUCLEOTIDE SEQUENCE [LARGE SCALE GENOMIC DNA]</scope>
    <source>
        <strain evidence="2 3">L5</strain>
    </source>
</reference>
<dbReference type="EMBL" id="RYZZ01000016">
    <property type="protein sequence ID" value="RUQ28473.1"/>
    <property type="molecule type" value="Genomic_DNA"/>
</dbReference>
<organism evidence="2 3">
    <name type="scientific">Peribacillus cavernae</name>
    <dbReference type="NCBI Taxonomy" id="1674310"/>
    <lineage>
        <taxon>Bacteria</taxon>
        <taxon>Bacillati</taxon>
        <taxon>Bacillota</taxon>
        <taxon>Bacilli</taxon>
        <taxon>Bacillales</taxon>
        <taxon>Bacillaceae</taxon>
        <taxon>Peribacillus</taxon>
    </lineage>
</organism>
<evidence type="ECO:0000259" key="1">
    <source>
        <dbReference type="PROSITE" id="PS51782"/>
    </source>
</evidence>
<dbReference type="InterPro" id="IPR036779">
    <property type="entry name" value="LysM_dom_sf"/>
</dbReference>
<dbReference type="Proteomes" id="UP000267430">
    <property type="component" value="Unassembled WGS sequence"/>
</dbReference>
<dbReference type="InterPro" id="IPR018392">
    <property type="entry name" value="LysM"/>
</dbReference>
<keyword evidence="3" id="KW-1185">Reference proteome</keyword>
<dbReference type="OrthoDB" id="2691912at2"/>
<comment type="caution">
    <text evidence="2">The sequence shown here is derived from an EMBL/GenBank/DDBJ whole genome shotgun (WGS) entry which is preliminary data.</text>
</comment>
<dbReference type="Gene3D" id="3.10.350.10">
    <property type="entry name" value="LysM domain"/>
    <property type="match status" value="1"/>
</dbReference>
<dbReference type="PROSITE" id="PS51782">
    <property type="entry name" value="LYSM"/>
    <property type="match status" value="1"/>
</dbReference>
<protein>
    <submittedName>
        <fullName evidence="2">LysM domain-containing protein</fullName>
    </submittedName>
</protein>